<evidence type="ECO:0000313" key="2">
    <source>
        <dbReference type="EMBL" id="TNN77847.1"/>
    </source>
</evidence>
<organism evidence="2 3">
    <name type="scientific">Liparis tanakae</name>
    <name type="common">Tanaka's snailfish</name>
    <dbReference type="NCBI Taxonomy" id="230148"/>
    <lineage>
        <taxon>Eukaryota</taxon>
        <taxon>Metazoa</taxon>
        <taxon>Chordata</taxon>
        <taxon>Craniata</taxon>
        <taxon>Vertebrata</taxon>
        <taxon>Euteleostomi</taxon>
        <taxon>Actinopterygii</taxon>
        <taxon>Neopterygii</taxon>
        <taxon>Teleostei</taxon>
        <taxon>Neoteleostei</taxon>
        <taxon>Acanthomorphata</taxon>
        <taxon>Eupercaria</taxon>
        <taxon>Perciformes</taxon>
        <taxon>Cottioidei</taxon>
        <taxon>Cottales</taxon>
        <taxon>Liparidae</taxon>
        <taxon>Liparis</taxon>
    </lineage>
</organism>
<dbReference type="AlphaFoldDB" id="A0A4Z2IJ71"/>
<dbReference type="Proteomes" id="UP000314294">
    <property type="component" value="Unassembled WGS sequence"/>
</dbReference>
<sequence length="92" mass="10161">MFHQQVHGRSPAQQAGSIAKETKPMRSALEEEAGPLGRSLVLWKAQSTTLSGTDMSLAISRHIWLPLLLLLTDTCIGGKSPKRVREETEKDH</sequence>
<feature type="region of interest" description="Disordered" evidence="1">
    <location>
        <begin position="1"/>
        <end position="32"/>
    </location>
</feature>
<proteinExistence type="predicted"/>
<evidence type="ECO:0000256" key="1">
    <source>
        <dbReference type="SAM" id="MobiDB-lite"/>
    </source>
</evidence>
<protein>
    <submittedName>
        <fullName evidence="2">Uncharacterized protein</fullName>
    </submittedName>
</protein>
<accession>A0A4Z2IJ71</accession>
<comment type="caution">
    <text evidence="2">The sequence shown here is derived from an EMBL/GenBank/DDBJ whole genome shotgun (WGS) entry which is preliminary data.</text>
</comment>
<keyword evidence="3" id="KW-1185">Reference proteome</keyword>
<evidence type="ECO:0000313" key="3">
    <source>
        <dbReference type="Proteomes" id="UP000314294"/>
    </source>
</evidence>
<dbReference type="EMBL" id="SRLO01000079">
    <property type="protein sequence ID" value="TNN77847.1"/>
    <property type="molecule type" value="Genomic_DNA"/>
</dbReference>
<reference evidence="2 3" key="1">
    <citation type="submission" date="2019-03" db="EMBL/GenBank/DDBJ databases">
        <title>First draft genome of Liparis tanakae, snailfish: a comprehensive survey of snailfish specific genes.</title>
        <authorList>
            <person name="Kim W."/>
            <person name="Song I."/>
            <person name="Jeong J.-H."/>
            <person name="Kim D."/>
            <person name="Kim S."/>
            <person name="Ryu S."/>
            <person name="Song J.Y."/>
            <person name="Lee S.K."/>
        </authorList>
    </citation>
    <scope>NUCLEOTIDE SEQUENCE [LARGE SCALE GENOMIC DNA]</scope>
    <source>
        <tissue evidence="2">Muscle</tissue>
    </source>
</reference>
<gene>
    <name evidence="2" type="ORF">EYF80_011904</name>
</gene>
<name>A0A4Z2IJ71_9TELE</name>